<feature type="region of interest" description="Disordered" evidence="1">
    <location>
        <begin position="619"/>
        <end position="655"/>
    </location>
</feature>
<sequence length="655" mass="74069">MALPPQPTSQKIKDLFEVLDADSFLTPLYRDYYRCEIEFAVEFLTKRKDVLEYLSPEQISALKKFLDKAIAHVGDKDSDLGKMMSDFRAEFDIERDDSQWTCRVTKSYKSLRDIQYFRQKQDVSNILRNYKRQATKHFLTKLDIPNRAQLSSREAAGLSEDSTLSTSTTKGNDNPREKELATNGKKLTTNEATRHTLATVILELTAALQGARSTQLEAVFRSATLGTTAARTAGTCPNNLTSTEESPSAMPYQYTRKQSTRHGPSVPTTRSTRMEAVQMTRFPFQSRGQCKRSRSGSTDIPSQPHQAEDTTMETFETKVGNPPNDIIKLTLDLYLTQDLPCTFLIEPDADAPLIQSQQSSPPGKSRVTMDPNKLRTVSRKGVLKTIVPNSFTTRLLKSVHTQHHHPNISKMTRLISAQYYWQNMTQDIAKQVKTCPTCRFARRIDEYKQPARKNTDTVLPYNCIPILFIKYLFIYAMPDQKIFELQEIVFNLGQAVFHCGQAFIKLLIILGTIFAENLNKLRREQTCRVTKSYKSLRDIQYFRQKQDVSNILRNYKRQATKHFLTKLDIPNRAQLSSREAAGLSEDSTLTHEQRPLEHSGVDGGARRLAAAVHVTSLCGGNGGRSRGPSGQPCAHREVSVNAGRQRAPPPPCYSI</sequence>
<keyword evidence="4" id="KW-1185">Reference proteome</keyword>
<proteinExistence type="predicted"/>
<feature type="region of interest" description="Disordered" evidence="1">
    <location>
        <begin position="151"/>
        <end position="182"/>
    </location>
</feature>
<name>A0ABY6KTC7_9ARAC</name>
<feature type="compositionally biased region" description="Basic and acidic residues" evidence="1">
    <location>
        <begin position="588"/>
        <end position="600"/>
    </location>
</feature>
<evidence type="ECO:0000313" key="3">
    <source>
        <dbReference type="EMBL" id="UYV71859.1"/>
    </source>
</evidence>
<dbReference type="Gene3D" id="1.10.340.70">
    <property type="match status" value="1"/>
</dbReference>
<feature type="region of interest" description="Disordered" evidence="1">
    <location>
        <begin position="284"/>
        <end position="310"/>
    </location>
</feature>
<gene>
    <name evidence="3" type="ORF">LAZ67_9000770</name>
</gene>
<dbReference type="Proteomes" id="UP001235939">
    <property type="component" value="Chromosome 09"/>
</dbReference>
<feature type="domain" description="Integrase zinc-binding" evidence="2">
    <location>
        <begin position="387"/>
        <end position="439"/>
    </location>
</feature>
<dbReference type="Pfam" id="PF17921">
    <property type="entry name" value="Integrase_H2C2"/>
    <property type="match status" value="1"/>
</dbReference>
<dbReference type="EMBL" id="CP092871">
    <property type="protein sequence ID" value="UYV71859.1"/>
    <property type="molecule type" value="Genomic_DNA"/>
</dbReference>
<dbReference type="InterPro" id="IPR041588">
    <property type="entry name" value="Integrase_H2C2"/>
</dbReference>
<feature type="compositionally biased region" description="Polar residues" evidence="1">
    <location>
        <begin position="295"/>
        <end position="305"/>
    </location>
</feature>
<accession>A0ABY6KTC7</accession>
<evidence type="ECO:0000313" key="4">
    <source>
        <dbReference type="Proteomes" id="UP001235939"/>
    </source>
</evidence>
<evidence type="ECO:0000259" key="2">
    <source>
        <dbReference type="Pfam" id="PF17921"/>
    </source>
</evidence>
<organism evidence="3 4">
    <name type="scientific">Cordylochernes scorpioides</name>
    <dbReference type="NCBI Taxonomy" id="51811"/>
    <lineage>
        <taxon>Eukaryota</taxon>
        <taxon>Metazoa</taxon>
        <taxon>Ecdysozoa</taxon>
        <taxon>Arthropoda</taxon>
        <taxon>Chelicerata</taxon>
        <taxon>Arachnida</taxon>
        <taxon>Pseudoscorpiones</taxon>
        <taxon>Cheliferoidea</taxon>
        <taxon>Chernetidae</taxon>
        <taxon>Cordylochernes</taxon>
    </lineage>
</organism>
<reference evidence="3 4" key="1">
    <citation type="submission" date="2022-01" db="EMBL/GenBank/DDBJ databases">
        <title>A chromosomal length assembly of Cordylochernes scorpioides.</title>
        <authorList>
            <person name="Zeh D."/>
            <person name="Zeh J."/>
        </authorList>
    </citation>
    <scope>NUCLEOTIDE SEQUENCE [LARGE SCALE GENOMIC DNA]</scope>
    <source>
        <strain evidence="3">IN4F17</strain>
        <tissue evidence="3">Whole Body</tissue>
    </source>
</reference>
<feature type="region of interest" description="Disordered" evidence="1">
    <location>
        <begin position="580"/>
        <end position="600"/>
    </location>
</feature>
<evidence type="ECO:0000256" key="1">
    <source>
        <dbReference type="SAM" id="MobiDB-lite"/>
    </source>
</evidence>
<protein>
    <recommendedName>
        <fullName evidence="2">Integrase zinc-binding domain-containing protein</fullName>
    </recommendedName>
</protein>
<feature type="compositionally biased region" description="Low complexity" evidence="1">
    <location>
        <begin position="158"/>
        <end position="169"/>
    </location>
</feature>